<reference evidence="1 2" key="1">
    <citation type="journal article" date="2023" name="PLoS ONE">
        <title>Complete genome assembly of Hawai'i environmental nontuberculous mycobacteria reveals unexpected co-isolation with methylobacteria.</title>
        <authorList>
            <person name="Hendrix J."/>
            <person name="Epperson L.E."/>
            <person name="Tong E.I."/>
            <person name="Chan Y.L."/>
            <person name="Hasan N.A."/>
            <person name="Dawrs S.N."/>
            <person name="Norton G.J."/>
            <person name="Virdi R."/>
            <person name="Crooks J.L."/>
            <person name="Chan E.D."/>
            <person name="Honda J.R."/>
            <person name="Strong M."/>
        </authorList>
    </citation>
    <scope>NUCLEOTIDE SEQUENCE [LARGE SCALE GENOMIC DNA]</scope>
    <source>
        <strain evidence="1 2">NJH_HI04-1</strain>
    </source>
</reference>
<evidence type="ECO:0000313" key="1">
    <source>
        <dbReference type="EMBL" id="MEN3234743.1"/>
    </source>
</evidence>
<evidence type="ECO:0008006" key="3">
    <source>
        <dbReference type="Google" id="ProtNLM"/>
    </source>
</evidence>
<dbReference type="RefSeq" id="WP_346013046.1">
    <property type="nucleotide sequence ID" value="NZ_JAQYXP010000002.1"/>
</dbReference>
<protein>
    <recommendedName>
        <fullName evidence="3">HNH nuclease domain-containing protein</fullName>
    </recommendedName>
</protein>
<dbReference type="SUPFAM" id="SSF54060">
    <property type="entry name" value="His-Me finger endonucleases"/>
    <property type="match status" value="1"/>
</dbReference>
<proteinExistence type="predicted"/>
<organism evidence="1 2">
    <name type="scientific">Methylobacterium ajmalii</name>
    <dbReference type="NCBI Taxonomy" id="2738439"/>
    <lineage>
        <taxon>Bacteria</taxon>
        <taxon>Pseudomonadati</taxon>
        <taxon>Pseudomonadota</taxon>
        <taxon>Alphaproteobacteria</taxon>
        <taxon>Hyphomicrobiales</taxon>
        <taxon>Methylobacteriaceae</taxon>
        <taxon>Methylobacterium</taxon>
    </lineage>
</organism>
<keyword evidence="2" id="KW-1185">Reference proteome</keyword>
<dbReference type="InterPro" id="IPR044925">
    <property type="entry name" value="His-Me_finger_sf"/>
</dbReference>
<accession>A0ABU9ZTB5</accession>
<dbReference type="Gene3D" id="3.90.75.20">
    <property type="match status" value="1"/>
</dbReference>
<evidence type="ECO:0000313" key="2">
    <source>
        <dbReference type="Proteomes" id="UP001407347"/>
    </source>
</evidence>
<name>A0ABU9ZTB5_9HYPH</name>
<dbReference type="EMBL" id="JAQYXP010000002">
    <property type="protein sequence ID" value="MEN3234743.1"/>
    <property type="molecule type" value="Genomic_DNA"/>
</dbReference>
<comment type="caution">
    <text evidence="1">The sequence shown here is derived from an EMBL/GenBank/DDBJ whole genome shotgun (WGS) entry which is preliminary data.</text>
</comment>
<gene>
    <name evidence="1" type="ORF">PUR29_14170</name>
</gene>
<sequence>MQTCSIDGCGKQIKARSLCRFHYQRWLRGGDPLKIKRRENGIAIDYIESVALSHSSDDCLYWPFYVDAQGRASITINKKPKRVARVICEMVHGVPPDDRPEAAHSCGNGHLGCISPKHLRWANHSENMIDRIQHGTHNRGERHPEAKLSEADIVKIRQMRGILSQRKIAKMFDISPGHVSDIQTRKTWFWLP</sequence>
<dbReference type="Proteomes" id="UP001407347">
    <property type="component" value="Unassembled WGS sequence"/>
</dbReference>